<feature type="signal peptide" evidence="1">
    <location>
        <begin position="1"/>
        <end position="27"/>
    </location>
</feature>
<organism evidence="2 3">
    <name type="scientific">Imshaugia aleurites</name>
    <dbReference type="NCBI Taxonomy" id="172621"/>
    <lineage>
        <taxon>Eukaryota</taxon>
        <taxon>Fungi</taxon>
        <taxon>Dikarya</taxon>
        <taxon>Ascomycota</taxon>
        <taxon>Pezizomycotina</taxon>
        <taxon>Lecanoromycetes</taxon>
        <taxon>OSLEUM clade</taxon>
        <taxon>Lecanoromycetidae</taxon>
        <taxon>Lecanorales</taxon>
        <taxon>Lecanorineae</taxon>
        <taxon>Parmeliaceae</taxon>
        <taxon>Imshaugia</taxon>
    </lineage>
</organism>
<dbReference type="OrthoDB" id="5296691at2759"/>
<comment type="caution">
    <text evidence="2">The sequence shown here is derived from an EMBL/GenBank/DDBJ whole genome shotgun (WGS) entry which is preliminary data.</text>
</comment>
<feature type="chain" id="PRO_5034998069" evidence="1">
    <location>
        <begin position="28"/>
        <end position="207"/>
    </location>
</feature>
<evidence type="ECO:0000313" key="3">
    <source>
        <dbReference type="Proteomes" id="UP000664534"/>
    </source>
</evidence>
<keyword evidence="3" id="KW-1185">Reference proteome</keyword>
<sequence>MKKTAKHTSMSTTQLLLLCLQISLSTGIPAGTIPPPIAPAIAPILTTETSPPHPFNTTPANPPDPLDVLWAQTNYLTTFHSYTSPTLPLSSLRAFVDGAISALTDLRTANHDALDDPVPGGVFRYETADLFSELGIGFQLASDSPGVSALSYYEVGGVIASLAPYMRKWRSGAPASAVLELWMGEGAVSVQKAAGYISGFRERLSDE</sequence>
<gene>
    <name evidence="2" type="ORF">IMSHALPRED_007119</name>
</gene>
<keyword evidence="1" id="KW-0732">Signal</keyword>
<dbReference type="Proteomes" id="UP000664534">
    <property type="component" value="Unassembled WGS sequence"/>
</dbReference>
<protein>
    <submittedName>
        <fullName evidence="2">Uncharacterized protein</fullName>
    </submittedName>
</protein>
<dbReference type="EMBL" id="CAJPDT010000045">
    <property type="protein sequence ID" value="CAF9927092.1"/>
    <property type="molecule type" value="Genomic_DNA"/>
</dbReference>
<dbReference type="AlphaFoldDB" id="A0A8H3FQB0"/>
<reference evidence="2" key="1">
    <citation type="submission" date="2021-03" db="EMBL/GenBank/DDBJ databases">
        <authorList>
            <person name="Tagirdzhanova G."/>
        </authorList>
    </citation>
    <scope>NUCLEOTIDE SEQUENCE</scope>
</reference>
<name>A0A8H3FQB0_9LECA</name>
<accession>A0A8H3FQB0</accession>
<proteinExistence type="predicted"/>
<evidence type="ECO:0000256" key="1">
    <source>
        <dbReference type="SAM" id="SignalP"/>
    </source>
</evidence>
<evidence type="ECO:0000313" key="2">
    <source>
        <dbReference type="EMBL" id="CAF9927092.1"/>
    </source>
</evidence>